<protein>
    <submittedName>
        <fullName evidence="2">Uncharacterized protein</fullName>
    </submittedName>
</protein>
<feature type="compositionally biased region" description="Basic and acidic residues" evidence="1">
    <location>
        <begin position="164"/>
        <end position="174"/>
    </location>
</feature>
<dbReference type="AlphaFoldDB" id="A0AA35VAN8"/>
<feature type="region of interest" description="Disordered" evidence="1">
    <location>
        <begin position="153"/>
        <end position="177"/>
    </location>
</feature>
<accession>A0AA35VAN8</accession>
<dbReference type="InterPro" id="IPR051150">
    <property type="entry name" value="SWT21/TCAB1_mRNA_Telomere"/>
</dbReference>
<evidence type="ECO:0000313" key="2">
    <source>
        <dbReference type="EMBL" id="CAI9259222.1"/>
    </source>
</evidence>
<gene>
    <name evidence="2" type="ORF">LSALG_LOCUS131</name>
</gene>
<proteinExistence type="predicted"/>
<dbReference type="EMBL" id="OX465086">
    <property type="protein sequence ID" value="CAI9259222.1"/>
    <property type="molecule type" value="Genomic_DNA"/>
</dbReference>
<evidence type="ECO:0000256" key="1">
    <source>
        <dbReference type="SAM" id="MobiDB-lite"/>
    </source>
</evidence>
<dbReference type="Proteomes" id="UP001177003">
    <property type="component" value="Chromosome 0"/>
</dbReference>
<dbReference type="PANTHER" id="PTHR13211">
    <property type="entry name" value="TELOMERASE CAJAL BODY PROTEIN 1"/>
    <property type="match status" value="1"/>
</dbReference>
<keyword evidence="3" id="KW-1185">Reference proteome</keyword>
<evidence type="ECO:0000313" key="3">
    <source>
        <dbReference type="Proteomes" id="UP001177003"/>
    </source>
</evidence>
<name>A0AA35VAN8_LACSI</name>
<reference evidence="2" key="1">
    <citation type="submission" date="2023-04" db="EMBL/GenBank/DDBJ databases">
        <authorList>
            <person name="Vijverberg K."/>
            <person name="Xiong W."/>
            <person name="Schranz E."/>
        </authorList>
    </citation>
    <scope>NUCLEOTIDE SEQUENCE</scope>
</reference>
<dbReference type="PANTHER" id="PTHR13211:SF0">
    <property type="entry name" value="TELOMERASE CAJAL BODY PROTEIN 1"/>
    <property type="match status" value="1"/>
</dbReference>
<organism evidence="2 3">
    <name type="scientific">Lactuca saligna</name>
    <name type="common">Willowleaf lettuce</name>
    <dbReference type="NCBI Taxonomy" id="75948"/>
    <lineage>
        <taxon>Eukaryota</taxon>
        <taxon>Viridiplantae</taxon>
        <taxon>Streptophyta</taxon>
        <taxon>Embryophyta</taxon>
        <taxon>Tracheophyta</taxon>
        <taxon>Spermatophyta</taxon>
        <taxon>Magnoliopsida</taxon>
        <taxon>eudicotyledons</taxon>
        <taxon>Gunneridae</taxon>
        <taxon>Pentapetalae</taxon>
        <taxon>asterids</taxon>
        <taxon>campanulids</taxon>
        <taxon>Asterales</taxon>
        <taxon>Asteraceae</taxon>
        <taxon>Cichorioideae</taxon>
        <taxon>Cichorieae</taxon>
        <taxon>Lactucinae</taxon>
        <taxon>Lactuca</taxon>
    </lineage>
</organism>
<sequence length="223" mass="25370">MDLNPHQMHTYMSASDPFSCVFATTTRNHPIHLIAQDSYVAHIEHMMPWMKQLLPSQLVSTPQEQRYLLDATDPSGYLIFIALVEISNSIQPSKETRKDNQVGVVNYKGSYSQTIAIHREDNMELLYVLHGQEGGVTHVSSILQRWELSLENNERGRGNKKRKGRDETPYDSRGSDPASWKVPQVLSIIACKTCNQVVAMFKKHGSMNQFTIHDLQISNCEVK</sequence>